<comment type="caution">
    <text evidence="6">The sequence shown here is derived from an EMBL/GenBank/DDBJ whole genome shotgun (WGS) entry which is preliminary data.</text>
</comment>
<gene>
    <name evidence="6" type="ORF">GCM10023144_17350</name>
</gene>
<dbReference type="PANTHER" id="PTHR42852:SF6">
    <property type="entry name" value="THIOL:DISULFIDE INTERCHANGE PROTEIN DSBE"/>
    <property type="match status" value="1"/>
</dbReference>
<evidence type="ECO:0000259" key="5">
    <source>
        <dbReference type="PROSITE" id="PS51352"/>
    </source>
</evidence>
<reference evidence="7" key="1">
    <citation type="journal article" date="2019" name="Int. J. Syst. Evol. Microbiol.">
        <title>The Global Catalogue of Microorganisms (GCM) 10K type strain sequencing project: providing services to taxonomists for standard genome sequencing and annotation.</title>
        <authorList>
            <consortium name="The Broad Institute Genomics Platform"/>
            <consortium name="The Broad Institute Genome Sequencing Center for Infectious Disease"/>
            <person name="Wu L."/>
            <person name="Ma J."/>
        </authorList>
    </citation>
    <scope>NUCLEOTIDE SEQUENCE [LARGE SCALE GENOMIC DNA]</scope>
    <source>
        <strain evidence="7">JCM 17666</strain>
    </source>
</reference>
<evidence type="ECO:0000256" key="1">
    <source>
        <dbReference type="ARBA" id="ARBA00004196"/>
    </source>
</evidence>
<dbReference type="InterPro" id="IPR013740">
    <property type="entry name" value="Redoxin"/>
</dbReference>
<comment type="subcellular location">
    <subcellularLocation>
        <location evidence="1">Cell envelope</location>
    </subcellularLocation>
</comment>
<keyword evidence="4" id="KW-0676">Redox-active center</keyword>
<dbReference type="InterPro" id="IPR036249">
    <property type="entry name" value="Thioredoxin-like_sf"/>
</dbReference>
<dbReference type="EMBL" id="BAABFO010000006">
    <property type="protein sequence ID" value="GAA4329989.1"/>
    <property type="molecule type" value="Genomic_DNA"/>
</dbReference>
<organism evidence="6 7">
    <name type="scientific">Pigmentiphaga soli</name>
    <dbReference type="NCBI Taxonomy" id="1007095"/>
    <lineage>
        <taxon>Bacteria</taxon>
        <taxon>Pseudomonadati</taxon>
        <taxon>Pseudomonadota</taxon>
        <taxon>Betaproteobacteria</taxon>
        <taxon>Burkholderiales</taxon>
        <taxon>Alcaligenaceae</taxon>
        <taxon>Pigmentiphaga</taxon>
    </lineage>
</organism>
<dbReference type="Proteomes" id="UP001501671">
    <property type="component" value="Unassembled WGS sequence"/>
</dbReference>
<evidence type="ECO:0000256" key="3">
    <source>
        <dbReference type="ARBA" id="ARBA00023157"/>
    </source>
</evidence>
<keyword evidence="7" id="KW-1185">Reference proteome</keyword>
<dbReference type="PROSITE" id="PS51352">
    <property type="entry name" value="THIOREDOXIN_2"/>
    <property type="match status" value="1"/>
</dbReference>
<sequence>MSAHPPGRPPGAPDEALPARRRHLLAYTAAGIAAAALGGGLAWRRLAGGGDGPVDILFAQRLDGLDGTPQPLSQWRGRPLVVNFWATWCVPCVDEMPELDRLQGELQNHVQFIGIGVDSAANMQKFVQKIPVRYPLLVAGAAGAELSRRLGNEAGGLPFTVVIGADGKVALRSLGRLHIDQLRATLQGLAA</sequence>
<protein>
    <submittedName>
        <fullName evidence="6">TlpA disulfide reductase family protein</fullName>
    </submittedName>
</protein>
<dbReference type="PROSITE" id="PS51318">
    <property type="entry name" value="TAT"/>
    <property type="match status" value="1"/>
</dbReference>
<dbReference type="PROSITE" id="PS00194">
    <property type="entry name" value="THIOREDOXIN_1"/>
    <property type="match status" value="1"/>
</dbReference>
<evidence type="ECO:0000313" key="7">
    <source>
        <dbReference type="Proteomes" id="UP001501671"/>
    </source>
</evidence>
<dbReference type="InterPro" id="IPR006311">
    <property type="entry name" value="TAT_signal"/>
</dbReference>
<dbReference type="PANTHER" id="PTHR42852">
    <property type="entry name" value="THIOL:DISULFIDE INTERCHANGE PROTEIN DSBE"/>
    <property type="match status" value="1"/>
</dbReference>
<dbReference type="SUPFAM" id="SSF52833">
    <property type="entry name" value="Thioredoxin-like"/>
    <property type="match status" value="1"/>
</dbReference>
<evidence type="ECO:0000313" key="6">
    <source>
        <dbReference type="EMBL" id="GAA4329989.1"/>
    </source>
</evidence>
<dbReference type="InterPro" id="IPR017937">
    <property type="entry name" value="Thioredoxin_CS"/>
</dbReference>
<name>A0ABP8GUB6_9BURK</name>
<dbReference type="Gene3D" id="3.40.30.10">
    <property type="entry name" value="Glutaredoxin"/>
    <property type="match status" value="1"/>
</dbReference>
<evidence type="ECO:0000256" key="4">
    <source>
        <dbReference type="ARBA" id="ARBA00023284"/>
    </source>
</evidence>
<dbReference type="Pfam" id="PF08534">
    <property type="entry name" value="Redoxin"/>
    <property type="match status" value="1"/>
</dbReference>
<dbReference type="RefSeq" id="WP_345248356.1">
    <property type="nucleotide sequence ID" value="NZ_BAABFO010000006.1"/>
</dbReference>
<dbReference type="InterPro" id="IPR050553">
    <property type="entry name" value="Thioredoxin_ResA/DsbE_sf"/>
</dbReference>
<keyword evidence="3" id="KW-1015">Disulfide bond</keyword>
<feature type="domain" description="Thioredoxin" evidence="5">
    <location>
        <begin position="23"/>
        <end position="191"/>
    </location>
</feature>
<proteinExistence type="predicted"/>
<accession>A0ABP8GUB6</accession>
<evidence type="ECO:0000256" key="2">
    <source>
        <dbReference type="ARBA" id="ARBA00022748"/>
    </source>
</evidence>
<keyword evidence="2" id="KW-0201">Cytochrome c-type biogenesis</keyword>
<dbReference type="InterPro" id="IPR013766">
    <property type="entry name" value="Thioredoxin_domain"/>
</dbReference>
<dbReference type="CDD" id="cd02966">
    <property type="entry name" value="TlpA_like_family"/>
    <property type="match status" value="1"/>
</dbReference>